<evidence type="ECO:0000313" key="2">
    <source>
        <dbReference type="EMBL" id="CAD9682000.1"/>
    </source>
</evidence>
<proteinExistence type="predicted"/>
<accession>A0A7S2RVM0</accession>
<gene>
    <name evidence="2" type="ORF">QSP1433_LOCUS7517</name>
</gene>
<name>A0A7S2RVM0_9STRA</name>
<feature type="compositionally biased region" description="Polar residues" evidence="1">
    <location>
        <begin position="340"/>
        <end position="354"/>
    </location>
</feature>
<sequence>MTTITHSLQGLKTVLERLPIGDEGGVPAEMMQYTHGVIFIRGLHAGRIKETKCPGVFIRKDAQGSWSKPVAIHFLEGTYNAKIVTDRMDCLILINDVQSCCVLEAMGQIGFNKDAYPIEEGPVVGTDKWFSMRQQLKSDPSVLSTKAFSYLCASRKVYSCNLLSPAFQFRPSSNEKFYNSRNATLKNIIQGTYPFTIPAAGTKLLDAVNGLLTKRFPTTKEPAVVEEQKQDSYRAHASTYTHQENEEAMPPVMGRPYADSTASTGWGGAPIPGEYEEPVGRPYSNSTGRPYSNSTGRPYSNSAGWGGSPLAPPPPPPPPRTDDFPVNDKKAAMNVEETPQKSPSQVLRQSSFNF</sequence>
<dbReference type="AlphaFoldDB" id="A0A7S2RVM0"/>
<feature type="compositionally biased region" description="Polar residues" evidence="1">
    <location>
        <begin position="283"/>
        <end position="303"/>
    </location>
</feature>
<feature type="compositionally biased region" description="Basic and acidic residues" evidence="1">
    <location>
        <begin position="320"/>
        <end position="331"/>
    </location>
</feature>
<dbReference type="EMBL" id="HBHK01011941">
    <property type="protein sequence ID" value="CAD9682000.1"/>
    <property type="molecule type" value="Transcribed_RNA"/>
</dbReference>
<evidence type="ECO:0000256" key="1">
    <source>
        <dbReference type="SAM" id="MobiDB-lite"/>
    </source>
</evidence>
<organism evidence="2">
    <name type="scientific">Mucochytrium quahogii</name>
    <dbReference type="NCBI Taxonomy" id="96639"/>
    <lineage>
        <taxon>Eukaryota</taxon>
        <taxon>Sar</taxon>
        <taxon>Stramenopiles</taxon>
        <taxon>Bigyra</taxon>
        <taxon>Labyrinthulomycetes</taxon>
        <taxon>Thraustochytrida</taxon>
        <taxon>Thraustochytriidae</taxon>
        <taxon>Mucochytrium</taxon>
    </lineage>
</organism>
<feature type="region of interest" description="Disordered" evidence="1">
    <location>
        <begin position="241"/>
        <end position="354"/>
    </location>
</feature>
<reference evidence="2" key="1">
    <citation type="submission" date="2021-01" db="EMBL/GenBank/DDBJ databases">
        <authorList>
            <person name="Corre E."/>
            <person name="Pelletier E."/>
            <person name="Niang G."/>
            <person name="Scheremetjew M."/>
            <person name="Finn R."/>
            <person name="Kale V."/>
            <person name="Holt S."/>
            <person name="Cochrane G."/>
            <person name="Meng A."/>
            <person name="Brown T."/>
            <person name="Cohen L."/>
        </authorList>
    </citation>
    <scope>NUCLEOTIDE SEQUENCE</scope>
    <source>
        <strain evidence="2">NY070348D</strain>
    </source>
</reference>
<feature type="compositionally biased region" description="Pro residues" evidence="1">
    <location>
        <begin position="310"/>
        <end position="319"/>
    </location>
</feature>
<protein>
    <submittedName>
        <fullName evidence="2">Uncharacterized protein</fullName>
    </submittedName>
</protein>